<dbReference type="PROSITE" id="PS50196">
    <property type="entry name" value="RANBD1"/>
    <property type="match status" value="1"/>
</dbReference>
<feature type="region of interest" description="Disordered" evidence="1">
    <location>
        <begin position="179"/>
        <end position="234"/>
    </location>
</feature>
<dbReference type="InterPro" id="IPR011993">
    <property type="entry name" value="PH-like_dom_sf"/>
</dbReference>
<dbReference type="AlphaFoldDB" id="A0AAV2INX6"/>
<dbReference type="Gene3D" id="2.30.29.30">
    <property type="entry name" value="Pleckstrin-homology domain (PH domain)/Phosphotyrosine-binding domain (PTB)"/>
    <property type="match status" value="1"/>
</dbReference>
<gene>
    <name evidence="3" type="ORF">GSLYS_00021140001</name>
</gene>
<keyword evidence="4" id="KW-1185">Reference proteome</keyword>
<dbReference type="FunFam" id="2.30.29.30:FF:000136">
    <property type="entry name" value="Ran-specific GTPase-activating protein-like"/>
    <property type="match status" value="1"/>
</dbReference>
<dbReference type="PANTHER" id="PTHR23138:SF94">
    <property type="entry name" value="RAN BINDING PROTEIN 1"/>
    <property type="match status" value="1"/>
</dbReference>
<feature type="compositionally biased region" description="Basic and acidic residues" evidence="1">
    <location>
        <begin position="181"/>
        <end position="198"/>
    </location>
</feature>
<dbReference type="InterPro" id="IPR045255">
    <property type="entry name" value="RanBP1-like"/>
</dbReference>
<dbReference type="EMBL" id="CAXITT010001077">
    <property type="protein sequence ID" value="CAL1547823.1"/>
    <property type="molecule type" value="Genomic_DNA"/>
</dbReference>
<dbReference type="SUPFAM" id="SSF50729">
    <property type="entry name" value="PH domain-like"/>
    <property type="match status" value="1"/>
</dbReference>
<protein>
    <recommendedName>
        <fullName evidence="2">RanBD1 domain-containing protein</fullName>
    </recommendedName>
</protein>
<dbReference type="InterPro" id="IPR000156">
    <property type="entry name" value="Ran_bind_dom"/>
</dbReference>
<feature type="domain" description="RanBD1" evidence="2">
    <location>
        <begin position="22"/>
        <end position="160"/>
    </location>
</feature>
<reference evidence="3 4" key="1">
    <citation type="submission" date="2024-04" db="EMBL/GenBank/DDBJ databases">
        <authorList>
            <consortium name="Genoscope - CEA"/>
            <person name="William W."/>
        </authorList>
    </citation>
    <scope>NUCLEOTIDE SEQUENCE [LARGE SCALE GENOMIC DNA]</scope>
</reference>
<evidence type="ECO:0000259" key="2">
    <source>
        <dbReference type="PROSITE" id="PS50196"/>
    </source>
</evidence>
<accession>A0AAV2INX6</accession>
<feature type="region of interest" description="Disordered" evidence="1">
    <location>
        <begin position="1"/>
        <end position="22"/>
    </location>
</feature>
<proteinExistence type="predicted"/>
<evidence type="ECO:0000313" key="4">
    <source>
        <dbReference type="Proteomes" id="UP001497497"/>
    </source>
</evidence>
<dbReference type="InterPro" id="IPR045256">
    <property type="entry name" value="RanBP1_RanBD"/>
</dbReference>
<dbReference type="GO" id="GO:0005737">
    <property type="term" value="C:cytoplasm"/>
    <property type="evidence" value="ECO:0007669"/>
    <property type="project" value="TreeGrafter"/>
</dbReference>
<dbReference type="PANTHER" id="PTHR23138">
    <property type="entry name" value="RAN BINDING PROTEIN"/>
    <property type="match status" value="1"/>
</dbReference>
<dbReference type="SMART" id="SM00160">
    <property type="entry name" value="RanBD"/>
    <property type="match status" value="1"/>
</dbReference>
<evidence type="ECO:0000256" key="1">
    <source>
        <dbReference type="SAM" id="MobiDB-lite"/>
    </source>
</evidence>
<comment type="caution">
    <text evidence="3">The sequence shown here is derived from an EMBL/GenBank/DDBJ whole genome shotgun (WGS) entry which is preliminary data.</text>
</comment>
<sequence length="234" mass="26662">MADEKTEHSEHEEHEPESPEIHFEPIVKLSLVEIKTMEEDEDVLLSLRAKLFRYDHESEPKEWKERGTGDCKILKHKKTGLARILMRRDKTLKICANHYIYPTMELKPNCGSDRAWVWSTTADFADEECKEEVLAIRFANAENAQKFKTQFDESAEEMKKVLRTKTVLEMCPNLISDGEAYAEKSDSEKTEKDTEKQTNGDGDGANELAGQLKGLKVQGTEIPPVDKTVEGSTE</sequence>
<dbReference type="CDD" id="cd13179">
    <property type="entry name" value="RanBD_RanBP1"/>
    <property type="match status" value="1"/>
</dbReference>
<organism evidence="3 4">
    <name type="scientific">Lymnaea stagnalis</name>
    <name type="common">Great pond snail</name>
    <name type="synonym">Helix stagnalis</name>
    <dbReference type="NCBI Taxonomy" id="6523"/>
    <lineage>
        <taxon>Eukaryota</taxon>
        <taxon>Metazoa</taxon>
        <taxon>Spiralia</taxon>
        <taxon>Lophotrochozoa</taxon>
        <taxon>Mollusca</taxon>
        <taxon>Gastropoda</taxon>
        <taxon>Heterobranchia</taxon>
        <taxon>Euthyneura</taxon>
        <taxon>Panpulmonata</taxon>
        <taxon>Hygrophila</taxon>
        <taxon>Lymnaeoidea</taxon>
        <taxon>Lymnaeidae</taxon>
        <taxon>Lymnaea</taxon>
    </lineage>
</organism>
<dbReference type="GO" id="GO:0006913">
    <property type="term" value="P:nucleocytoplasmic transport"/>
    <property type="evidence" value="ECO:0007669"/>
    <property type="project" value="InterPro"/>
</dbReference>
<dbReference type="GO" id="GO:0005643">
    <property type="term" value="C:nuclear pore"/>
    <property type="evidence" value="ECO:0007669"/>
    <property type="project" value="TreeGrafter"/>
</dbReference>
<evidence type="ECO:0000313" key="3">
    <source>
        <dbReference type="EMBL" id="CAL1547823.1"/>
    </source>
</evidence>
<name>A0AAV2INX6_LYMST</name>
<dbReference type="Proteomes" id="UP001497497">
    <property type="component" value="Unassembled WGS sequence"/>
</dbReference>
<dbReference type="GO" id="GO:0005096">
    <property type="term" value="F:GTPase activator activity"/>
    <property type="evidence" value="ECO:0007669"/>
    <property type="project" value="TreeGrafter"/>
</dbReference>
<dbReference type="Pfam" id="PF00638">
    <property type="entry name" value="Ran_BP1"/>
    <property type="match status" value="1"/>
</dbReference>